<comment type="caution">
    <text evidence="1">The sequence shown here is derived from an EMBL/GenBank/DDBJ whole genome shotgun (WGS) entry which is preliminary data.</text>
</comment>
<sequence length="251" mass="28422">MESLLCCTNLEPFRPRKVDHELKFTSFMSWGKKQQKIEETSPATSNDNFAYAIQLVKQVNYGALESKRYFVPAGENFAEIKERELIDANFEKVNSYKNFKCTLHNKFFELNLYQKDPVNRHHWRANIARPADDIDLVATSKSFSVNEEATAKIEKPKTQPEKIVGKKEQNDEKLGIVKASSTAELGKSREKNEEEMGILKALSAVEPEDLDIEEQWGYKSGGYGEDGSDGSEKDFTACSASDCGYCGHCDY</sequence>
<accession>A0A8T9CFU8</accession>
<dbReference type="Proteomes" id="UP000469558">
    <property type="component" value="Unassembled WGS sequence"/>
</dbReference>
<name>A0A8T9CFU8_9HELO</name>
<proteinExistence type="predicted"/>
<reference evidence="1 2" key="1">
    <citation type="submission" date="2018-05" db="EMBL/GenBank/DDBJ databases">
        <title>Genome sequencing and assembly of the regulated plant pathogen Lachnellula willkommii and related sister species for the development of diagnostic species identification markers.</title>
        <authorList>
            <person name="Giroux E."/>
            <person name="Bilodeau G."/>
        </authorList>
    </citation>
    <scope>NUCLEOTIDE SEQUENCE [LARGE SCALE GENOMIC DNA]</scope>
    <source>
        <strain evidence="1 2">CBS 268.59</strain>
    </source>
</reference>
<protein>
    <submittedName>
        <fullName evidence="1">Uncharacterized protein</fullName>
    </submittedName>
</protein>
<evidence type="ECO:0000313" key="2">
    <source>
        <dbReference type="Proteomes" id="UP000469558"/>
    </source>
</evidence>
<evidence type="ECO:0000313" key="1">
    <source>
        <dbReference type="EMBL" id="TVY84655.1"/>
    </source>
</evidence>
<dbReference type="AlphaFoldDB" id="A0A8T9CFU8"/>
<dbReference type="OrthoDB" id="10264507at2759"/>
<dbReference type="EMBL" id="QGMK01000066">
    <property type="protein sequence ID" value="TVY84655.1"/>
    <property type="molecule type" value="Genomic_DNA"/>
</dbReference>
<organism evidence="1 2">
    <name type="scientific">Lachnellula suecica</name>
    <dbReference type="NCBI Taxonomy" id="602035"/>
    <lineage>
        <taxon>Eukaryota</taxon>
        <taxon>Fungi</taxon>
        <taxon>Dikarya</taxon>
        <taxon>Ascomycota</taxon>
        <taxon>Pezizomycotina</taxon>
        <taxon>Leotiomycetes</taxon>
        <taxon>Helotiales</taxon>
        <taxon>Lachnaceae</taxon>
        <taxon>Lachnellula</taxon>
    </lineage>
</organism>
<keyword evidence="2" id="KW-1185">Reference proteome</keyword>
<gene>
    <name evidence="1" type="ORF">LSUE1_G000514</name>
</gene>